<name>A0ABU9HCB4_9GAMM</name>
<dbReference type="InterPro" id="IPR036465">
    <property type="entry name" value="vWFA_dom_sf"/>
</dbReference>
<dbReference type="InterPro" id="IPR052989">
    <property type="entry name" value="Mg-chelatase_DI-like"/>
</dbReference>
<evidence type="ECO:0000256" key="1">
    <source>
        <dbReference type="SAM" id="MobiDB-lite"/>
    </source>
</evidence>
<reference evidence="3 4" key="1">
    <citation type="submission" date="2024-02" db="EMBL/GenBank/DDBJ databases">
        <title>Bacteria isolated from the canopy kelp, Nereocystis luetkeana.</title>
        <authorList>
            <person name="Pfister C.A."/>
            <person name="Younker I.T."/>
            <person name="Light S.H."/>
        </authorList>
    </citation>
    <scope>NUCLEOTIDE SEQUENCE [LARGE SCALE GENOMIC DNA]</scope>
    <source>
        <strain evidence="3 4">TI.2.07</strain>
    </source>
</reference>
<accession>A0ABU9HCB4</accession>
<feature type="region of interest" description="Disordered" evidence="1">
    <location>
        <begin position="417"/>
        <end position="436"/>
    </location>
</feature>
<feature type="compositionally biased region" description="Low complexity" evidence="1">
    <location>
        <begin position="346"/>
        <end position="359"/>
    </location>
</feature>
<dbReference type="CDD" id="cd00009">
    <property type="entry name" value="AAA"/>
    <property type="match status" value="1"/>
</dbReference>
<dbReference type="SUPFAM" id="SSF53300">
    <property type="entry name" value="vWA-like"/>
    <property type="match status" value="1"/>
</dbReference>
<dbReference type="SUPFAM" id="SSF52540">
    <property type="entry name" value="P-loop containing nucleoside triphosphate hydrolases"/>
    <property type="match status" value="1"/>
</dbReference>
<dbReference type="Gene3D" id="1.10.8.80">
    <property type="entry name" value="Magnesium chelatase subunit I, C-Terminal domain"/>
    <property type="match status" value="1"/>
</dbReference>
<feature type="domain" description="AAA+ ATPase" evidence="2">
    <location>
        <begin position="42"/>
        <end position="191"/>
    </location>
</feature>
<evidence type="ECO:0000259" key="2">
    <source>
        <dbReference type="SMART" id="SM00382"/>
    </source>
</evidence>
<dbReference type="Proteomes" id="UP001366060">
    <property type="component" value="Unassembled WGS sequence"/>
</dbReference>
<dbReference type="InterPro" id="IPR041628">
    <property type="entry name" value="ChlI/MoxR_AAA_lid"/>
</dbReference>
<gene>
    <name evidence="3" type="ORF">V6255_10285</name>
</gene>
<organism evidence="3 4">
    <name type="scientific">Psychromonas arctica</name>
    <dbReference type="NCBI Taxonomy" id="168275"/>
    <lineage>
        <taxon>Bacteria</taxon>
        <taxon>Pseudomonadati</taxon>
        <taxon>Pseudomonadota</taxon>
        <taxon>Gammaproteobacteria</taxon>
        <taxon>Alteromonadales</taxon>
        <taxon>Psychromonadaceae</taxon>
        <taxon>Psychromonas</taxon>
    </lineage>
</organism>
<dbReference type="InterPro" id="IPR011704">
    <property type="entry name" value="ATPase_dyneun-rel_AAA"/>
</dbReference>
<dbReference type="Pfam" id="PF07728">
    <property type="entry name" value="AAA_5"/>
    <property type="match status" value="1"/>
</dbReference>
<dbReference type="EMBL" id="JBAKBA010000021">
    <property type="protein sequence ID" value="MEL0659524.1"/>
    <property type="molecule type" value="Genomic_DNA"/>
</dbReference>
<feature type="region of interest" description="Disordered" evidence="1">
    <location>
        <begin position="298"/>
        <end position="388"/>
    </location>
</feature>
<comment type="caution">
    <text evidence="3">The sequence shown here is derived from an EMBL/GenBank/DDBJ whole genome shotgun (WGS) entry which is preliminary data.</text>
</comment>
<dbReference type="InterPro" id="IPR027417">
    <property type="entry name" value="P-loop_NTPase"/>
</dbReference>
<dbReference type="Gene3D" id="3.40.50.300">
    <property type="entry name" value="P-loop containing nucleotide triphosphate hydrolases"/>
    <property type="match status" value="1"/>
</dbReference>
<sequence length="621" mass="68066">MNKYDEQKFMNQAQQEIIFPFSAVQGQPLFKLALLLATVNPLIGGVLISGPRGSAKSTLARAVADLLPVTEGMTPEFVTLPLGASEEMLIGTLDLDHVLKDKQVKFSPGLLKKAHTGVLYVDEVNLLSDHLVDQLLDVSSSGVNIVERDGVSHRHDARFTLIGTMNPDEGELRPQLKDRFGLMVELDNVYSIEERIRIVKTRQSFEKDKVAFCDNYQAKQILLQQQISDAQELLPIVNCDDTCLVEIATRCQQANVDGLRADIMMHRASLTHAAWCGRKEVTFADIEQVAPLVLLHRQQSAGSPPPSTSSQAGSSPDKPSEKNNSGGFSRPQAPQQHDSQSKLKPEQQNTDQNTDQGNEQAEESSDEKGNIGEWGAMPPQAGEKQKTNEAVKVVLPSLQHSTLSNALNTTLLSEAFNKNNQGNTTKGEKKSTLESNKPDWFNTLTNSLGQWPPTKFSFKKVNTGKEKLHLILLDTSASTLSDSLSSIAKSVVMNITDKAYIQRDKISLLGFGNNNVETIIKAGRAPKKVTSLLDNISALGGTPLRLILEKAGQSIKQLSLQYPGVSLFCYLITDGRSRVDLNDLKLNIPTLLIDIESAQIKRGRGPVLANQLDAQYFAVSP</sequence>
<feature type="compositionally biased region" description="Polar residues" evidence="1">
    <location>
        <begin position="322"/>
        <end position="338"/>
    </location>
</feature>
<dbReference type="PANTHER" id="PTHR35023">
    <property type="entry name" value="CHELATASE-RELATED"/>
    <property type="match status" value="1"/>
</dbReference>
<dbReference type="InterPro" id="IPR003593">
    <property type="entry name" value="AAA+_ATPase"/>
</dbReference>
<keyword evidence="4" id="KW-1185">Reference proteome</keyword>
<evidence type="ECO:0000313" key="3">
    <source>
        <dbReference type="EMBL" id="MEL0659524.1"/>
    </source>
</evidence>
<dbReference type="Gene3D" id="3.40.50.410">
    <property type="entry name" value="von Willebrand factor, type A domain"/>
    <property type="match status" value="1"/>
</dbReference>
<evidence type="ECO:0000313" key="4">
    <source>
        <dbReference type="Proteomes" id="UP001366060"/>
    </source>
</evidence>
<dbReference type="PANTHER" id="PTHR35023:SF1">
    <property type="entry name" value="MG-PROTOPORPHYRIN IX CHELATASE"/>
    <property type="match status" value="1"/>
</dbReference>
<protein>
    <submittedName>
        <fullName evidence="3">AAA family ATPase</fullName>
    </submittedName>
</protein>
<dbReference type="RefSeq" id="WP_341628072.1">
    <property type="nucleotide sequence ID" value="NZ_JBAKBA010000021.1"/>
</dbReference>
<feature type="compositionally biased region" description="Polar residues" evidence="1">
    <location>
        <begin position="298"/>
        <end position="314"/>
    </location>
</feature>
<proteinExistence type="predicted"/>
<dbReference type="Pfam" id="PF17863">
    <property type="entry name" value="AAA_lid_2"/>
    <property type="match status" value="1"/>
</dbReference>
<dbReference type="SMART" id="SM00382">
    <property type="entry name" value="AAA"/>
    <property type="match status" value="1"/>
</dbReference>